<dbReference type="AlphaFoldDB" id="A0AB39SL02"/>
<dbReference type="InterPro" id="IPR048482">
    <property type="entry name" value="GH141_ins"/>
</dbReference>
<dbReference type="Gene3D" id="2.80.10.50">
    <property type="match status" value="3"/>
</dbReference>
<feature type="signal peptide" evidence="1">
    <location>
        <begin position="1"/>
        <end position="32"/>
    </location>
</feature>
<evidence type="ECO:0000259" key="2">
    <source>
        <dbReference type="PROSITE" id="PS50022"/>
    </source>
</evidence>
<dbReference type="InterPro" id="IPR000772">
    <property type="entry name" value="Ricin_B_lectin"/>
</dbReference>
<dbReference type="SMART" id="SM00458">
    <property type="entry name" value="RICIN"/>
    <property type="match status" value="1"/>
</dbReference>
<dbReference type="PANTHER" id="PTHR36453">
    <property type="entry name" value="SECRETED PROTEIN-RELATED"/>
    <property type="match status" value="1"/>
</dbReference>
<evidence type="ECO:0000256" key="1">
    <source>
        <dbReference type="SAM" id="SignalP"/>
    </source>
</evidence>
<dbReference type="InterPro" id="IPR035992">
    <property type="entry name" value="Ricin_B-like_lectins"/>
</dbReference>
<dbReference type="CDD" id="cd00161">
    <property type="entry name" value="beta-trefoil_Ricin-like"/>
    <property type="match status" value="1"/>
</dbReference>
<organism evidence="3">
    <name type="scientific">Streptomyces sp. R35</name>
    <dbReference type="NCBI Taxonomy" id="3238630"/>
    <lineage>
        <taxon>Bacteria</taxon>
        <taxon>Bacillati</taxon>
        <taxon>Actinomycetota</taxon>
        <taxon>Actinomycetes</taxon>
        <taxon>Kitasatosporales</taxon>
        <taxon>Streptomycetaceae</taxon>
        <taxon>Streptomyces</taxon>
    </lineage>
</organism>
<reference evidence="3" key="1">
    <citation type="submission" date="2024-07" db="EMBL/GenBank/DDBJ databases">
        <authorList>
            <person name="Yu S.T."/>
        </authorList>
    </citation>
    <scope>NUCLEOTIDE SEQUENCE</scope>
    <source>
        <strain evidence="3">R35</strain>
    </source>
</reference>
<dbReference type="Gene3D" id="2.160.20.10">
    <property type="entry name" value="Single-stranded right-handed beta-helix, Pectin lyase-like"/>
    <property type="match status" value="2"/>
</dbReference>
<dbReference type="Pfam" id="PF14200">
    <property type="entry name" value="RicinB_lectin_2"/>
    <property type="match status" value="2"/>
</dbReference>
<dbReference type="Pfam" id="PF00754">
    <property type="entry name" value="F5_F8_type_C"/>
    <property type="match status" value="1"/>
</dbReference>
<feature type="domain" description="F5/8 type C" evidence="2">
    <location>
        <begin position="600"/>
        <end position="746"/>
    </location>
</feature>
<dbReference type="PANTHER" id="PTHR36453:SF1">
    <property type="entry name" value="RIGHT HANDED BETA HELIX DOMAIN-CONTAINING PROTEIN"/>
    <property type="match status" value="1"/>
</dbReference>
<keyword evidence="1" id="KW-0732">Signal</keyword>
<dbReference type="InterPro" id="IPR008979">
    <property type="entry name" value="Galactose-bd-like_sf"/>
</dbReference>
<accession>A0AB39SL02</accession>
<dbReference type="InterPro" id="IPR012334">
    <property type="entry name" value="Pectin_lyas_fold"/>
</dbReference>
<protein>
    <submittedName>
        <fullName evidence="3">RICIN domain-containing protein</fullName>
    </submittedName>
</protein>
<evidence type="ECO:0000313" key="3">
    <source>
        <dbReference type="EMBL" id="XDQ67222.1"/>
    </source>
</evidence>
<name>A0AB39SL02_9ACTN</name>
<dbReference type="SUPFAM" id="SSF49785">
    <property type="entry name" value="Galactose-binding domain-like"/>
    <property type="match status" value="1"/>
</dbReference>
<dbReference type="SUPFAM" id="SSF51126">
    <property type="entry name" value="Pectin lyase-like"/>
    <property type="match status" value="1"/>
</dbReference>
<dbReference type="Gene3D" id="2.60.120.260">
    <property type="entry name" value="Galactose-binding domain-like"/>
    <property type="match status" value="1"/>
</dbReference>
<feature type="chain" id="PRO_5044330150" evidence="1">
    <location>
        <begin position="33"/>
        <end position="896"/>
    </location>
</feature>
<gene>
    <name evidence="3" type="ORF">AB5J50_43800</name>
</gene>
<dbReference type="RefSeq" id="WP_369264149.1">
    <property type="nucleotide sequence ID" value="NZ_CP163440.1"/>
</dbReference>
<dbReference type="InterPro" id="IPR006626">
    <property type="entry name" value="PbH1"/>
</dbReference>
<sequence>MRPLRIGAGTVKALAAATVVFAAVLPAQPAYAATTNFYVDPLNGSDSNSGTSTAAAFKTVQAAKAAVRAVNASMSDDIVVNLRGGTYPLTAPITFGTSDSGTNGHTVVYQAYNGDTPVITSGKAVTGWTSAAGGEYKAPVGTFNFRQLYVNGVRATRARYPDVGSDFQLQGSDKPNKLLKVLGSQVSNWDHLNQVEMMLETQWGESFLRLKSINSSNGTANVSIQDHEAGILFQRPWPQLSDGSPLHFENAHEFLNEPGEFYVDTAAQSVYYKPRPGEDMSTATVQAPTLKTLFDIKGTNLDSPAHDLRFSGITFTQTTWMEATDNGLLNAQGGNYNLSADNSNNQYVDRPPAGVQASYADRVSFTGNTFTQMGSTALDLHHGVHDSTVTGNLVHDIAGNGIMVGKFSDPSVEYHSVYNPPTTPSGEDAREVVKNVTVKNNLITRIGEDYVGTAGINAGFVNSTTIDHNDISDTPWAGISLGWGWQSAANALGNNSVSYNRIGNVMNRLCDSAGIYHLSNDPGTVFNGNYIHDVIRGPAACGSPVHGIYLDEGSNNMTVSNNVLSHTDGFINQNRNGSNVTLTNNTTSGDTVIKASGLEFSHQGLAAKLNLAYNKSASSSSVYGSFTPASNAVDNDSSTGWSPTGSDSSAWWQVDLGQAYQLGQFSLTTRQDLDQSETRGNFEVRASNDPSFGSYTVLGRQTDTLPLAATLTSNVDIRQKFRYVRVAKTDGAYFFITDFSVQQAGGALEDATGTPNTNASTYYTIKNVNSGQLMDVNGWSTADGASVVQWPSTGGANQQWNIVPVSGQLYKIVNRNSGKALDINAASHWRGTTLQQYTYGGGNNQLWYFEPTSGGYLIRNFENRQILEVSNGSTANGAAIDQWMPLNQSNQAWTIQ</sequence>
<dbReference type="InterPro" id="IPR000421">
    <property type="entry name" value="FA58C"/>
</dbReference>
<proteinExistence type="predicted"/>
<dbReference type="PROSITE" id="PS50022">
    <property type="entry name" value="FA58C_3"/>
    <property type="match status" value="1"/>
</dbReference>
<dbReference type="PROSITE" id="PS50231">
    <property type="entry name" value="RICIN_B_LECTIN"/>
    <property type="match status" value="1"/>
</dbReference>
<dbReference type="Pfam" id="PF21231">
    <property type="entry name" value="GH141_M"/>
    <property type="match status" value="1"/>
</dbReference>
<dbReference type="SMART" id="SM00710">
    <property type="entry name" value="PbH1"/>
    <property type="match status" value="7"/>
</dbReference>
<dbReference type="EMBL" id="CP163440">
    <property type="protein sequence ID" value="XDQ67222.1"/>
    <property type="molecule type" value="Genomic_DNA"/>
</dbReference>
<dbReference type="InterPro" id="IPR011050">
    <property type="entry name" value="Pectin_lyase_fold/virulence"/>
</dbReference>
<dbReference type="SUPFAM" id="SSF50370">
    <property type="entry name" value="Ricin B-like lectins"/>
    <property type="match status" value="1"/>
</dbReference>